<dbReference type="EMBL" id="BMHQ01000009">
    <property type="protein sequence ID" value="GGE22263.1"/>
    <property type="molecule type" value="Genomic_DNA"/>
</dbReference>
<dbReference type="InterPro" id="IPR011010">
    <property type="entry name" value="DNA_brk_join_enz"/>
</dbReference>
<organism evidence="4 5">
    <name type="scientific">Marinithermofilum abyssi</name>
    <dbReference type="NCBI Taxonomy" id="1571185"/>
    <lineage>
        <taxon>Bacteria</taxon>
        <taxon>Bacillati</taxon>
        <taxon>Bacillota</taxon>
        <taxon>Bacilli</taxon>
        <taxon>Bacillales</taxon>
        <taxon>Thermoactinomycetaceae</taxon>
        <taxon>Marinithermofilum</taxon>
    </lineage>
</organism>
<name>A0A8J2VGW7_9BACL</name>
<evidence type="ECO:0000256" key="2">
    <source>
        <dbReference type="PROSITE-ProRule" id="PRU01248"/>
    </source>
</evidence>
<evidence type="ECO:0000313" key="4">
    <source>
        <dbReference type="EMBL" id="GGE22263.1"/>
    </source>
</evidence>
<dbReference type="RefSeq" id="WP_188648269.1">
    <property type="nucleotide sequence ID" value="NZ_BMHQ01000009.1"/>
</dbReference>
<dbReference type="GO" id="GO:0015074">
    <property type="term" value="P:DNA integration"/>
    <property type="evidence" value="ECO:0007669"/>
    <property type="project" value="InterPro"/>
</dbReference>
<evidence type="ECO:0000259" key="3">
    <source>
        <dbReference type="PROSITE" id="PS51900"/>
    </source>
</evidence>
<proteinExistence type="predicted"/>
<evidence type="ECO:0000313" key="5">
    <source>
        <dbReference type="Proteomes" id="UP000625210"/>
    </source>
</evidence>
<keyword evidence="1 2" id="KW-0238">DNA-binding</keyword>
<gene>
    <name evidence="4" type="ORF">GCM10011571_25420</name>
</gene>
<dbReference type="InterPro" id="IPR004107">
    <property type="entry name" value="Integrase_SAM-like_N"/>
</dbReference>
<dbReference type="GO" id="GO:0003677">
    <property type="term" value="F:DNA binding"/>
    <property type="evidence" value="ECO:0007669"/>
    <property type="project" value="UniProtKB-UniRule"/>
</dbReference>
<dbReference type="SUPFAM" id="SSF56349">
    <property type="entry name" value="DNA breaking-rejoining enzymes"/>
    <property type="match status" value="1"/>
</dbReference>
<reference evidence="4" key="1">
    <citation type="journal article" date="2014" name="Int. J. Syst. Evol. Microbiol.">
        <title>Complete genome sequence of Corynebacterium casei LMG S-19264T (=DSM 44701T), isolated from a smear-ripened cheese.</title>
        <authorList>
            <consortium name="US DOE Joint Genome Institute (JGI-PGF)"/>
            <person name="Walter F."/>
            <person name="Albersmeier A."/>
            <person name="Kalinowski J."/>
            <person name="Ruckert C."/>
        </authorList>
    </citation>
    <scope>NUCLEOTIDE SEQUENCE</scope>
    <source>
        <strain evidence="4">CGMCC 1.15179</strain>
    </source>
</reference>
<accession>A0A8J2VGW7</accession>
<sequence length="106" mass="12356">MYIQPFQAWLQEKGKGELTLQEYLRVVKILARWWETSTGKPFDPDQVTARDLHDWIGHMQTVVRLAPSTINKRIAAMKTYWSFLTQAGHFTLNPTDPVRIRRASSL</sequence>
<feature type="domain" description="Core-binding (CB)" evidence="3">
    <location>
        <begin position="1"/>
        <end position="85"/>
    </location>
</feature>
<dbReference type="Proteomes" id="UP000625210">
    <property type="component" value="Unassembled WGS sequence"/>
</dbReference>
<evidence type="ECO:0000256" key="1">
    <source>
        <dbReference type="ARBA" id="ARBA00023125"/>
    </source>
</evidence>
<protein>
    <recommendedName>
        <fullName evidence="3">Core-binding (CB) domain-containing protein</fullName>
    </recommendedName>
</protein>
<dbReference type="PROSITE" id="PS51900">
    <property type="entry name" value="CB"/>
    <property type="match status" value="1"/>
</dbReference>
<reference evidence="4" key="2">
    <citation type="submission" date="2020-09" db="EMBL/GenBank/DDBJ databases">
        <authorList>
            <person name="Sun Q."/>
            <person name="Zhou Y."/>
        </authorList>
    </citation>
    <scope>NUCLEOTIDE SEQUENCE</scope>
    <source>
        <strain evidence="4">CGMCC 1.15179</strain>
    </source>
</reference>
<dbReference type="Gene3D" id="1.10.150.130">
    <property type="match status" value="1"/>
</dbReference>
<keyword evidence="5" id="KW-1185">Reference proteome</keyword>
<dbReference type="Pfam" id="PF13495">
    <property type="entry name" value="Phage_int_SAM_4"/>
    <property type="match status" value="1"/>
</dbReference>
<dbReference type="InterPro" id="IPR044068">
    <property type="entry name" value="CB"/>
</dbReference>
<dbReference type="AlphaFoldDB" id="A0A8J2VGW7"/>
<dbReference type="InterPro" id="IPR010998">
    <property type="entry name" value="Integrase_recombinase_N"/>
</dbReference>
<comment type="caution">
    <text evidence="4">The sequence shown here is derived from an EMBL/GenBank/DDBJ whole genome shotgun (WGS) entry which is preliminary data.</text>
</comment>